<evidence type="ECO:0000256" key="5">
    <source>
        <dbReference type="ARBA" id="ARBA00023004"/>
    </source>
</evidence>
<organism evidence="8 9">
    <name type="scientific">Streptomyces badius</name>
    <dbReference type="NCBI Taxonomy" id="1941"/>
    <lineage>
        <taxon>Bacteria</taxon>
        <taxon>Bacillati</taxon>
        <taxon>Actinomycetota</taxon>
        <taxon>Actinomycetes</taxon>
        <taxon>Kitasatosporales</taxon>
        <taxon>Streptomycetaceae</taxon>
        <taxon>Streptomyces</taxon>
    </lineage>
</organism>
<name>A0ABQ2THX6_STRBA</name>
<protein>
    <submittedName>
        <fullName evidence="8">L-asparagine oxygenase</fullName>
    </submittedName>
</protein>
<comment type="similarity">
    <text evidence="2">Belongs to the clavaminate synthase family.</text>
</comment>
<dbReference type="InterPro" id="IPR003819">
    <property type="entry name" value="TauD/TfdA-like"/>
</dbReference>
<evidence type="ECO:0000256" key="3">
    <source>
        <dbReference type="ARBA" id="ARBA00022723"/>
    </source>
</evidence>
<keyword evidence="4" id="KW-0560">Oxidoreductase</keyword>
<evidence type="ECO:0000256" key="4">
    <source>
        <dbReference type="ARBA" id="ARBA00023002"/>
    </source>
</evidence>
<accession>A0ABQ2THX6</accession>
<evidence type="ECO:0000256" key="1">
    <source>
        <dbReference type="ARBA" id="ARBA00001954"/>
    </source>
</evidence>
<sequence>MALAVREKHVAQPALRLTRDEAGTLWELSEKSAGLLDPPHSSDLSEFLPDVPAHLRDALLDFREGTASSGYLLVKGVATGDIPDTPLAYGTRALVGHASNGTLALVGDVLGSLIGYADEKNGDLLHDVHPVRGEEHRMENSGSVAFDFHTENVHHPLRPDFLGLLSLRQGHEATATRVASIRHAVAHLSEDENAVLRRLRFRSLFPTSFTRGLTGERPATAEHRVLFGDPGYEFLRFDSFNTKPADLEAERALGALAEALEAVCVEVVLEPGDLLLVNNHIAAHGRSAFTPRYDGRDRWLRRFYSHRAVPGWARLMMPSKRVLPATGDIQGIF</sequence>
<dbReference type="Proteomes" id="UP000659767">
    <property type="component" value="Unassembled WGS sequence"/>
</dbReference>
<comment type="cofactor">
    <cofactor evidence="1">
        <name>Fe(2+)</name>
        <dbReference type="ChEBI" id="CHEBI:29033"/>
    </cofactor>
</comment>
<keyword evidence="5" id="KW-0408">Iron</keyword>
<evidence type="ECO:0000256" key="2">
    <source>
        <dbReference type="ARBA" id="ARBA00008425"/>
    </source>
</evidence>
<evidence type="ECO:0000313" key="8">
    <source>
        <dbReference type="EMBL" id="GGS71237.1"/>
    </source>
</evidence>
<gene>
    <name evidence="8" type="ORF">GCM10010253_52840</name>
</gene>
<dbReference type="InterPro" id="IPR014503">
    <property type="entry name" value="Clavaminate_syn-like"/>
</dbReference>
<dbReference type="SUPFAM" id="SSF51197">
    <property type="entry name" value="Clavaminate synthase-like"/>
    <property type="match status" value="1"/>
</dbReference>
<proteinExistence type="inferred from homology"/>
<dbReference type="InterPro" id="IPR050411">
    <property type="entry name" value="AlphaKG_dependent_hydroxylases"/>
</dbReference>
<evidence type="ECO:0000256" key="6">
    <source>
        <dbReference type="ARBA" id="ARBA00023194"/>
    </source>
</evidence>
<dbReference type="EMBL" id="BMSZ01000016">
    <property type="protein sequence ID" value="GGS71237.1"/>
    <property type="molecule type" value="Genomic_DNA"/>
</dbReference>
<dbReference type="InterPro" id="IPR042098">
    <property type="entry name" value="TauD-like_sf"/>
</dbReference>
<dbReference type="PANTHER" id="PTHR10696:SF56">
    <property type="entry name" value="TAUD_TFDA-LIKE DOMAIN-CONTAINING PROTEIN"/>
    <property type="match status" value="1"/>
</dbReference>
<evidence type="ECO:0000259" key="7">
    <source>
        <dbReference type="Pfam" id="PF02668"/>
    </source>
</evidence>
<evidence type="ECO:0000313" key="9">
    <source>
        <dbReference type="Proteomes" id="UP000659767"/>
    </source>
</evidence>
<feature type="domain" description="TauD/TfdA-like" evidence="7">
    <location>
        <begin position="110"/>
        <end position="304"/>
    </location>
</feature>
<dbReference type="PIRSF" id="PIRSF019543">
    <property type="entry name" value="Clavaminate_syn"/>
    <property type="match status" value="1"/>
</dbReference>
<comment type="caution">
    <text evidence="8">The sequence shown here is derived from an EMBL/GenBank/DDBJ whole genome shotgun (WGS) entry which is preliminary data.</text>
</comment>
<dbReference type="PANTHER" id="PTHR10696">
    <property type="entry name" value="GAMMA-BUTYROBETAINE HYDROXYLASE-RELATED"/>
    <property type="match status" value="1"/>
</dbReference>
<dbReference type="Pfam" id="PF02668">
    <property type="entry name" value="TauD"/>
    <property type="match status" value="1"/>
</dbReference>
<keyword evidence="3" id="KW-0479">Metal-binding</keyword>
<reference evidence="9" key="1">
    <citation type="journal article" date="2019" name="Int. J. Syst. Evol. Microbiol.">
        <title>The Global Catalogue of Microorganisms (GCM) 10K type strain sequencing project: providing services to taxonomists for standard genome sequencing and annotation.</title>
        <authorList>
            <consortium name="The Broad Institute Genomics Platform"/>
            <consortium name="The Broad Institute Genome Sequencing Center for Infectious Disease"/>
            <person name="Wu L."/>
            <person name="Ma J."/>
        </authorList>
    </citation>
    <scope>NUCLEOTIDE SEQUENCE [LARGE SCALE GENOMIC DNA]</scope>
    <source>
        <strain evidence="9">JCM 4350</strain>
    </source>
</reference>
<dbReference type="RefSeq" id="WP_199889277.1">
    <property type="nucleotide sequence ID" value="NZ_BMSZ01000016.1"/>
</dbReference>
<dbReference type="Gene3D" id="3.60.130.10">
    <property type="entry name" value="Clavaminate synthase-like"/>
    <property type="match status" value="1"/>
</dbReference>
<keyword evidence="6" id="KW-0045">Antibiotic biosynthesis</keyword>
<keyword evidence="9" id="KW-1185">Reference proteome</keyword>